<dbReference type="Proteomes" id="UP001360560">
    <property type="component" value="Unassembled WGS sequence"/>
</dbReference>
<protein>
    <submittedName>
        <fullName evidence="2">Uncharacterized protein</fullName>
    </submittedName>
</protein>
<gene>
    <name evidence="2" type="ORF">DASC09_034630</name>
</gene>
<feature type="compositionally biased region" description="Polar residues" evidence="1">
    <location>
        <begin position="9"/>
        <end position="19"/>
    </location>
</feature>
<comment type="caution">
    <text evidence="2">The sequence shown here is derived from an EMBL/GenBank/DDBJ whole genome shotgun (WGS) entry which is preliminary data.</text>
</comment>
<reference evidence="2 3" key="1">
    <citation type="journal article" date="2023" name="Elife">
        <title>Identification of key yeast species and microbe-microbe interactions impacting larval growth of Drosophila in the wild.</title>
        <authorList>
            <person name="Mure A."/>
            <person name="Sugiura Y."/>
            <person name="Maeda R."/>
            <person name="Honda K."/>
            <person name="Sakurai N."/>
            <person name="Takahashi Y."/>
            <person name="Watada M."/>
            <person name="Katoh T."/>
            <person name="Gotoh A."/>
            <person name="Gotoh Y."/>
            <person name="Taniguchi I."/>
            <person name="Nakamura K."/>
            <person name="Hayashi T."/>
            <person name="Katayama T."/>
            <person name="Uemura T."/>
            <person name="Hattori Y."/>
        </authorList>
    </citation>
    <scope>NUCLEOTIDE SEQUENCE [LARGE SCALE GENOMIC DNA]</scope>
    <source>
        <strain evidence="2 3">SC-9</strain>
    </source>
</reference>
<evidence type="ECO:0000313" key="3">
    <source>
        <dbReference type="Proteomes" id="UP001360560"/>
    </source>
</evidence>
<feature type="region of interest" description="Disordered" evidence="1">
    <location>
        <begin position="1"/>
        <end position="54"/>
    </location>
</feature>
<feature type="compositionally biased region" description="Polar residues" evidence="1">
    <location>
        <begin position="26"/>
        <end position="36"/>
    </location>
</feature>
<dbReference type="RefSeq" id="XP_064853134.1">
    <property type="nucleotide sequence ID" value="XM_064997062.1"/>
</dbReference>
<dbReference type="AlphaFoldDB" id="A0AAV5QMP3"/>
<evidence type="ECO:0000256" key="1">
    <source>
        <dbReference type="SAM" id="MobiDB-lite"/>
    </source>
</evidence>
<accession>A0AAV5QMP3</accession>
<feature type="compositionally biased region" description="Polar residues" evidence="1">
    <location>
        <begin position="116"/>
        <end position="131"/>
    </location>
</feature>
<name>A0AAV5QMP3_9ASCO</name>
<sequence>MSIRHVPSELQQENLGDSSSFKKYDATTTKSETNNEQETKKRPPSTPLTPSLVTKNIMKKHRIDENELTKKNLRNILNNVNATEINEGPEISLPVSDDEDAGEPQEDEYIYPNASKRQQAQTHQNQKSPSVNRDGFEISSKNSSVNNGMFLKPTSTKLVGIIKRGNNDKITGLKNIDKPSSSKLNIAEDNERMKFECGIKNSPTSFSSFNDQIDFEIYRVNIEIEALLHSKKLTKKDQLIEFLSLERMFERQK</sequence>
<organism evidence="2 3">
    <name type="scientific">Saccharomycopsis crataegensis</name>
    <dbReference type="NCBI Taxonomy" id="43959"/>
    <lineage>
        <taxon>Eukaryota</taxon>
        <taxon>Fungi</taxon>
        <taxon>Dikarya</taxon>
        <taxon>Ascomycota</taxon>
        <taxon>Saccharomycotina</taxon>
        <taxon>Saccharomycetes</taxon>
        <taxon>Saccharomycopsidaceae</taxon>
        <taxon>Saccharomycopsis</taxon>
    </lineage>
</organism>
<proteinExistence type="predicted"/>
<keyword evidence="3" id="KW-1185">Reference proteome</keyword>
<feature type="compositionally biased region" description="Polar residues" evidence="1">
    <location>
        <begin position="139"/>
        <end position="149"/>
    </location>
</feature>
<dbReference type="GeneID" id="90074113"/>
<dbReference type="EMBL" id="BTFZ01000011">
    <property type="protein sequence ID" value="GMM36138.1"/>
    <property type="molecule type" value="Genomic_DNA"/>
</dbReference>
<evidence type="ECO:0000313" key="2">
    <source>
        <dbReference type="EMBL" id="GMM36138.1"/>
    </source>
</evidence>
<feature type="region of interest" description="Disordered" evidence="1">
    <location>
        <begin position="116"/>
        <end position="149"/>
    </location>
</feature>